<protein>
    <submittedName>
        <fullName evidence="1">Uncharacterized protein</fullName>
    </submittedName>
</protein>
<dbReference type="GeneID" id="25339982"/>
<accession>U6MEN0</accession>
<dbReference type="VEuPathDB" id="ToxoDB:EMWEY_00059960"/>
<dbReference type="AlphaFoldDB" id="U6MEN0"/>
<name>U6MEN0_EIMMA</name>
<dbReference type="EMBL" id="HG721306">
    <property type="protein sequence ID" value="CDJ60105.1"/>
    <property type="molecule type" value="Genomic_DNA"/>
</dbReference>
<gene>
    <name evidence="1" type="ORF">EMWEY_00059960</name>
</gene>
<keyword evidence="2" id="KW-1185">Reference proteome</keyword>
<sequence length="115" mass="13135">MDGYCGRPRQNMYDMANMYDMGLTDWIDIKVYKSLVTPTRLTVLTIWMRWIEVGRGATCMGDMALAIVVSWDEVSHCWAIPLLKVFKSLVSTSVQLMESRDVDMDCGWARPDMSG</sequence>
<evidence type="ECO:0000313" key="2">
    <source>
        <dbReference type="Proteomes" id="UP000030763"/>
    </source>
</evidence>
<organism evidence="1 2">
    <name type="scientific">Eimeria maxima</name>
    <name type="common">Coccidian parasite</name>
    <dbReference type="NCBI Taxonomy" id="5804"/>
    <lineage>
        <taxon>Eukaryota</taxon>
        <taxon>Sar</taxon>
        <taxon>Alveolata</taxon>
        <taxon>Apicomplexa</taxon>
        <taxon>Conoidasida</taxon>
        <taxon>Coccidia</taxon>
        <taxon>Eucoccidiorida</taxon>
        <taxon>Eimeriorina</taxon>
        <taxon>Eimeriidae</taxon>
        <taxon>Eimeria</taxon>
    </lineage>
</organism>
<proteinExistence type="predicted"/>
<dbReference type="Proteomes" id="UP000030763">
    <property type="component" value="Unassembled WGS sequence"/>
</dbReference>
<evidence type="ECO:0000313" key="1">
    <source>
        <dbReference type="EMBL" id="CDJ60105.1"/>
    </source>
</evidence>
<reference evidence="1" key="2">
    <citation type="submission" date="2013-10" db="EMBL/GenBank/DDBJ databases">
        <authorList>
            <person name="Aslett M."/>
        </authorList>
    </citation>
    <scope>NUCLEOTIDE SEQUENCE [LARGE SCALE GENOMIC DNA]</scope>
    <source>
        <strain evidence="1">Weybridge</strain>
    </source>
</reference>
<dbReference type="RefSeq" id="XP_013336750.1">
    <property type="nucleotide sequence ID" value="XM_013481296.1"/>
</dbReference>
<reference evidence="1" key="1">
    <citation type="submission" date="2013-10" db="EMBL/GenBank/DDBJ databases">
        <title>Genomic analysis of the causative agents of coccidiosis in chickens.</title>
        <authorList>
            <person name="Reid A.J."/>
            <person name="Blake D."/>
            <person name="Billington K."/>
            <person name="Browne H."/>
            <person name="Dunn M."/>
            <person name="Hung S."/>
            <person name="Kawahara F."/>
            <person name="Miranda-Saavedra D."/>
            <person name="Mourier T."/>
            <person name="Nagra H."/>
            <person name="Otto T.D."/>
            <person name="Rawlings N."/>
            <person name="Sanchez A."/>
            <person name="Sanders M."/>
            <person name="Subramaniam C."/>
            <person name="Tay Y."/>
            <person name="Dear P."/>
            <person name="Doerig C."/>
            <person name="Gruber A."/>
            <person name="Parkinson J."/>
            <person name="Shirley M."/>
            <person name="Wan K.L."/>
            <person name="Berriman M."/>
            <person name="Tomley F."/>
            <person name="Pain A."/>
        </authorList>
    </citation>
    <scope>NUCLEOTIDE SEQUENCE [LARGE SCALE GENOMIC DNA]</scope>
    <source>
        <strain evidence="1">Weybridge</strain>
    </source>
</reference>